<evidence type="ECO:0000256" key="2">
    <source>
        <dbReference type="ARBA" id="ARBA00022598"/>
    </source>
</evidence>
<comment type="caution">
    <text evidence="7">The sequence shown here is derived from an EMBL/GenBank/DDBJ whole genome shotgun (WGS) entry which is preliminary data.</text>
</comment>
<dbReference type="PANTHER" id="PTHR43272:SF32">
    <property type="entry name" value="AMP-DEPENDENT SYNTHETASE_LIGASE DOMAIN-CONTAINING PROTEIN"/>
    <property type="match status" value="1"/>
</dbReference>
<name>A0A6P2C3F7_9ACTN</name>
<evidence type="ECO:0000313" key="7">
    <source>
        <dbReference type="EMBL" id="TVZ05914.1"/>
    </source>
</evidence>
<dbReference type="EMBL" id="RPFW01000001">
    <property type="protein sequence ID" value="TVZ05914.1"/>
    <property type="molecule type" value="Genomic_DNA"/>
</dbReference>
<protein>
    <recommendedName>
        <fullName evidence="5">Acyl-CoA synthetase</fullName>
    </recommendedName>
</protein>
<dbReference type="InterPro" id="IPR000873">
    <property type="entry name" value="AMP-dep_synth/lig_dom"/>
</dbReference>
<keyword evidence="3" id="KW-0276">Fatty acid metabolism</keyword>
<keyword evidence="2 7" id="KW-0436">Ligase</keyword>
<evidence type="ECO:0000256" key="1">
    <source>
        <dbReference type="ARBA" id="ARBA00006432"/>
    </source>
</evidence>
<proteinExistence type="inferred from homology"/>
<accession>A0A6P2C3F7</accession>
<reference evidence="7 8" key="1">
    <citation type="submission" date="2018-11" db="EMBL/GenBank/DDBJ databases">
        <title>Trebonia kvetii gen.nov., sp.nov., a novel acidophilic actinobacterium, and proposal of the new actinobacterial family Treboniaceae fam. nov.</title>
        <authorList>
            <person name="Rapoport D."/>
            <person name="Sagova-Mareckova M."/>
            <person name="Sedlacek I."/>
            <person name="Provaznik J."/>
            <person name="Kralova S."/>
            <person name="Pavlinic D."/>
            <person name="Benes V."/>
            <person name="Kopecky J."/>
        </authorList>
    </citation>
    <scope>NUCLEOTIDE SEQUENCE [LARGE SCALE GENOMIC DNA]</scope>
    <source>
        <strain evidence="7 8">15Tr583</strain>
    </source>
</reference>
<dbReference type="OrthoDB" id="5240489at2"/>
<dbReference type="GO" id="GO:0004467">
    <property type="term" value="F:long-chain fatty acid-CoA ligase activity"/>
    <property type="evidence" value="ECO:0007669"/>
    <property type="project" value="TreeGrafter"/>
</dbReference>
<gene>
    <name evidence="7" type="ORF">EAS64_00065</name>
</gene>
<feature type="domain" description="AMP-dependent synthetase/ligase" evidence="6">
    <location>
        <begin position="23"/>
        <end position="427"/>
    </location>
</feature>
<dbReference type="RefSeq" id="WP_145850667.1">
    <property type="nucleotide sequence ID" value="NZ_RPFW01000001.1"/>
</dbReference>
<dbReference type="InterPro" id="IPR020845">
    <property type="entry name" value="AMP-binding_CS"/>
</dbReference>
<dbReference type="CDD" id="cd05907">
    <property type="entry name" value="VL_LC_FACS_like"/>
    <property type="match status" value="1"/>
</dbReference>
<keyword evidence="4" id="KW-0443">Lipid metabolism</keyword>
<dbReference type="PANTHER" id="PTHR43272">
    <property type="entry name" value="LONG-CHAIN-FATTY-ACID--COA LIGASE"/>
    <property type="match status" value="1"/>
</dbReference>
<evidence type="ECO:0000259" key="6">
    <source>
        <dbReference type="Pfam" id="PF00501"/>
    </source>
</evidence>
<evidence type="ECO:0000256" key="4">
    <source>
        <dbReference type="ARBA" id="ARBA00023098"/>
    </source>
</evidence>
<dbReference type="GO" id="GO:0016020">
    <property type="term" value="C:membrane"/>
    <property type="evidence" value="ECO:0007669"/>
    <property type="project" value="TreeGrafter"/>
</dbReference>
<dbReference type="Pfam" id="PF23562">
    <property type="entry name" value="AMP-binding_C_3"/>
    <property type="match status" value="1"/>
</dbReference>
<comment type="similarity">
    <text evidence="1">Belongs to the ATP-dependent AMP-binding enzyme family.</text>
</comment>
<dbReference type="PROSITE" id="PS00455">
    <property type="entry name" value="AMP_BINDING"/>
    <property type="match status" value="1"/>
</dbReference>
<keyword evidence="8" id="KW-1185">Reference proteome</keyword>
<dbReference type="InterPro" id="IPR042099">
    <property type="entry name" value="ANL_N_sf"/>
</dbReference>
<dbReference type="AlphaFoldDB" id="A0A6P2C3F7"/>
<dbReference type="Proteomes" id="UP000460272">
    <property type="component" value="Unassembled WGS sequence"/>
</dbReference>
<organism evidence="7 8">
    <name type="scientific">Trebonia kvetii</name>
    <dbReference type="NCBI Taxonomy" id="2480626"/>
    <lineage>
        <taxon>Bacteria</taxon>
        <taxon>Bacillati</taxon>
        <taxon>Actinomycetota</taxon>
        <taxon>Actinomycetes</taxon>
        <taxon>Streptosporangiales</taxon>
        <taxon>Treboniaceae</taxon>
        <taxon>Trebonia</taxon>
    </lineage>
</organism>
<evidence type="ECO:0000313" key="8">
    <source>
        <dbReference type="Proteomes" id="UP000460272"/>
    </source>
</evidence>
<evidence type="ECO:0000256" key="3">
    <source>
        <dbReference type="ARBA" id="ARBA00022832"/>
    </source>
</evidence>
<dbReference type="Gene3D" id="3.40.50.12780">
    <property type="entry name" value="N-terminal domain of ligase-like"/>
    <property type="match status" value="2"/>
</dbReference>
<dbReference type="SUPFAM" id="SSF56801">
    <property type="entry name" value="Acetyl-CoA synthetase-like"/>
    <property type="match status" value="1"/>
</dbReference>
<sequence length="600" mass="64493">MQEISVSAAYVIKPDDNITDDVFWNAENWPDQVGLRRRTNGSWAPVTWRDFAAEVRDIAAGLIAVGIQPGMRVALMSRTRFEWTLLDYAILTAGGVIVPIYPTSSLEQVEWILSDSGTTAAIVETDDHAEMIAAVQAKLPALAHAWQIDGSRLGGLADLTTRGARVTREQVEERRRTRGADDPAEIVYTSGTTGRPKGCVLSHGNIVANARNCMQNDGFPRVFNEHASSLLFLPLAHSYAQLIQYGAIYSRTVLGLADMADAVAELAAFRPTAVLSVPRVWEKAYDSARRRATAEGHGKIFANAEATAIGYSQALDAGGPGPVLRLRHLLFDRLVYGKLRAALGGRVQYAWSAAAPLGTRLGHFYRGCGITVLEGYGLTETSPAASTNTLDAQKAGTVGRPIPGATIRIAAGGEVLIKGHMVFQGYWNNETATKAMIDADGWLHTGDIGALDDEGFLTITGRKKDLIITAAGKNVAPAVLEDRLRAHWLVSQCLVVGDAKPFIAALVAADPESVAQWKADNGRPEAATIAELRDDPALRAEIQAAVDEANKAVSQAEAIKKFAILDSDLTEAAGQLTPTFKVRRGIIMEQYAAQIASLYA</sequence>
<dbReference type="Pfam" id="PF00501">
    <property type="entry name" value="AMP-binding"/>
    <property type="match status" value="1"/>
</dbReference>
<evidence type="ECO:0000256" key="5">
    <source>
        <dbReference type="ARBA" id="ARBA00032875"/>
    </source>
</evidence>